<dbReference type="HOGENOM" id="CLU_2794927_0_0_1"/>
<keyword evidence="2" id="KW-1185">Reference proteome</keyword>
<organism evidence="1 2">
    <name type="scientific">Pisolithus microcarpus 441</name>
    <dbReference type="NCBI Taxonomy" id="765257"/>
    <lineage>
        <taxon>Eukaryota</taxon>
        <taxon>Fungi</taxon>
        <taxon>Dikarya</taxon>
        <taxon>Basidiomycota</taxon>
        <taxon>Agaricomycotina</taxon>
        <taxon>Agaricomycetes</taxon>
        <taxon>Agaricomycetidae</taxon>
        <taxon>Boletales</taxon>
        <taxon>Sclerodermatineae</taxon>
        <taxon>Pisolithaceae</taxon>
        <taxon>Pisolithus</taxon>
    </lineage>
</organism>
<dbReference type="Proteomes" id="UP000054018">
    <property type="component" value="Unassembled WGS sequence"/>
</dbReference>
<proteinExistence type="predicted"/>
<evidence type="ECO:0000313" key="1">
    <source>
        <dbReference type="EMBL" id="KIK21140.1"/>
    </source>
</evidence>
<reference evidence="2" key="2">
    <citation type="submission" date="2015-01" db="EMBL/GenBank/DDBJ databases">
        <title>Evolutionary Origins and Diversification of the Mycorrhizal Mutualists.</title>
        <authorList>
            <consortium name="DOE Joint Genome Institute"/>
            <consortium name="Mycorrhizal Genomics Consortium"/>
            <person name="Kohler A."/>
            <person name="Kuo A."/>
            <person name="Nagy L.G."/>
            <person name="Floudas D."/>
            <person name="Copeland A."/>
            <person name="Barry K.W."/>
            <person name="Cichocki N."/>
            <person name="Veneault-Fourrey C."/>
            <person name="LaButti K."/>
            <person name="Lindquist E.A."/>
            <person name="Lipzen A."/>
            <person name="Lundell T."/>
            <person name="Morin E."/>
            <person name="Murat C."/>
            <person name="Riley R."/>
            <person name="Ohm R."/>
            <person name="Sun H."/>
            <person name="Tunlid A."/>
            <person name="Henrissat B."/>
            <person name="Grigoriev I.V."/>
            <person name="Hibbett D.S."/>
            <person name="Martin F."/>
        </authorList>
    </citation>
    <scope>NUCLEOTIDE SEQUENCE [LARGE SCALE GENOMIC DNA]</scope>
    <source>
        <strain evidence="2">441</strain>
    </source>
</reference>
<protein>
    <submittedName>
        <fullName evidence="1">Unplaced genomic scaffold scaffold_71, whole genome shotgun sequence</fullName>
    </submittedName>
</protein>
<reference evidence="1 2" key="1">
    <citation type="submission" date="2014-04" db="EMBL/GenBank/DDBJ databases">
        <authorList>
            <consortium name="DOE Joint Genome Institute"/>
            <person name="Kuo A."/>
            <person name="Kohler A."/>
            <person name="Costa M.D."/>
            <person name="Nagy L.G."/>
            <person name="Floudas D."/>
            <person name="Copeland A."/>
            <person name="Barry K.W."/>
            <person name="Cichocki N."/>
            <person name="Veneault-Fourrey C."/>
            <person name="LaButti K."/>
            <person name="Lindquist E.A."/>
            <person name="Lipzen A."/>
            <person name="Lundell T."/>
            <person name="Morin E."/>
            <person name="Murat C."/>
            <person name="Sun H."/>
            <person name="Tunlid A."/>
            <person name="Henrissat B."/>
            <person name="Grigoriev I.V."/>
            <person name="Hibbett D.S."/>
            <person name="Martin F."/>
            <person name="Nordberg H.P."/>
            <person name="Cantor M.N."/>
            <person name="Hua S.X."/>
        </authorList>
    </citation>
    <scope>NUCLEOTIDE SEQUENCE [LARGE SCALE GENOMIC DNA]</scope>
    <source>
        <strain evidence="1 2">441</strain>
    </source>
</reference>
<dbReference type="AlphaFoldDB" id="A0A0C9Y8Y6"/>
<dbReference type="EMBL" id="KN833755">
    <property type="protein sequence ID" value="KIK21140.1"/>
    <property type="molecule type" value="Genomic_DNA"/>
</dbReference>
<evidence type="ECO:0000313" key="2">
    <source>
        <dbReference type="Proteomes" id="UP000054018"/>
    </source>
</evidence>
<name>A0A0C9Y8Y6_9AGAM</name>
<accession>A0A0C9Y8Y6</accession>
<sequence length="68" mass="7875">MVRGREFTFNAQDEYSVDGKLHASTIRSYTLWTAVSCSCKVDDEYCFGRPPSYHLVVRFIVRLDLPRA</sequence>
<gene>
    <name evidence="1" type="ORF">PISMIDRAFT_681701</name>
</gene>